<evidence type="ECO:0000313" key="2">
    <source>
        <dbReference type="EMBL" id="CAB0012570.1"/>
    </source>
</evidence>
<keyword evidence="1" id="KW-1133">Transmembrane helix</keyword>
<proteinExistence type="predicted"/>
<organism evidence="2 3">
    <name type="scientific">Nesidiocoris tenuis</name>
    <dbReference type="NCBI Taxonomy" id="355587"/>
    <lineage>
        <taxon>Eukaryota</taxon>
        <taxon>Metazoa</taxon>
        <taxon>Ecdysozoa</taxon>
        <taxon>Arthropoda</taxon>
        <taxon>Hexapoda</taxon>
        <taxon>Insecta</taxon>
        <taxon>Pterygota</taxon>
        <taxon>Neoptera</taxon>
        <taxon>Paraneoptera</taxon>
        <taxon>Hemiptera</taxon>
        <taxon>Heteroptera</taxon>
        <taxon>Panheteroptera</taxon>
        <taxon>Cimicomorpha</taxon>
        <taxon>Miridae</taxon>
        <taxon>Dicyphina</taxon>
        <taxon>Nesidiocoris</taxon>
    </lineage>
</organism>
<dbReference type="Proteomes" id="UP000479000">
    <property type="component" value="Unassembled WGS sequence"/>
</dbReference>
<name>A0A6H5H953_9HEMI</name>
<keyword evidence="3" id="KW-1185">Reference proteome</keyword>
<feature type="transmembrane region" description="Helical" evidence="1">
    <location>
        <begin position="72"/>
        <end position="90"/>
    </location>
</feature>
<dbReference type="AlphaFoldDB" id="A0A6H5H953"/>
<gene>
    <name evidence="2" type="ORF">NTEN_LOCUS17288</name>
</gene>
<dbReference type="EMBL" id="CADCXU010025550">
    <property type="protein sequence ID" value="CAB0012570.1"/>
    <property type="molecule type" value="Genomic_DNA"/>
</dbReference>
<sequence>MFVSARPNTLFNWNLDNAHKWKYWNRPKIGNRNGASEKTFSCKHLLRITSRTRVCVSSCCRATTLKKIHERLAVLSFIMTGNTILIMAYGGDGRGVPRKRRTLRRIKLHLFAASCQAGIHAALYGTTYTLLPWRNRRVGPQTTTSNTEPVCPDGLWERSDVNEGSMRLPCEQEGILPEREYSLFPLPIPNLPRYNE</sequence>
<keyword evidence="1" id="KW-0472">Membrane</keyword>
<accession>A0A6H5H953</accession>
<protein>
    <submittedName>
        <fullName evidence="2">Uncharacterized protein</fullName>
    </submittedName>
</protein>
<keyword evidence="1" id="KW-0812">Transmembrane</keyword>
<evidence type="ECO:0000313" key="3">
    <source>
        <dbReference type="Proteomes" id="UP000479000"/>
    </source>
</evidence>
<reference evidence="2 3" key="1">
    <citation type="submission" date="2020-02" db="EMBL/GenBank/DDBJ databases">
        <authorList>
            <person name="Ferguson B K."/>
        </authorList>
    </citation>
    <scope>NUCLEOTIDE SEQUENCE [LARGE SCALE GENOMIC DNA]</scope>
</reference>
<evidence type="ECO:0000256" key="1">
    <source>
        <dbReference type="SAM" id="Phobius"/>
    </source>
</evidence>